<sequence length="109" mass="12014">MDSGKRPAALPPSPVDLSTPHPKANHAIDPNFPPALSLNQIKIMSLWQSYRNLTPRTRLLLGLGLMGYASVALMLSDKAEEALGMVPTERDREELARAMPKIRTVDKEP</sequence>
<dbReference type="Proteomes" id="UP001172684">
    <property type="component" value="Unassembled WGS sequence"/>
</dbReference>
<proteinExistence type="predicted"/>
<gene>
    <name evidence="3" type="ORF">H2201_000012</name>
</gene>
<keyword evidence="2" id="KW-1133">Transmembrane helix</keyword>
<comment type="caution">
    <text evidence="3">The sequence shown here is derived from an EMBL/GenBank/DDBJ whole genome shotgun (WGS) entry which is preliminary data.</text>
</comment>
<protein>
    <submittedName>
        <fullName evidence="3">Uncharacterized protein</fullName>
    </submittedName>
</protein>
<keyword evidence="4" id="KW-1185">Reference proteome</keyword>
<reference evidence="3" key="1">
    <citation type="submission" date="2022-10" db="EMBL/GenBank/DDBJ databases">
        <title>Culturing micro-colonial fungi from biological soil crusts in the Mojave desert and describing Neophaeococcomyces mojavensis, and introducing the new genera and species Taxawa tesnikishii.</title>
        <authorList>
            <person name="Kurbessoian T."/>
            <person name="Stajich J.E."/>
        </authorList>
    </citation>
    <scope>NUCLEOTIDE SEQUENCE</scope>
    <source>
        <strain evidence="3">TK_1</strain>
    </source>
</reference>
<dbReference type="EMBL" id="JAPDRL010000001">
    <property type="protein sequence ID" value="KAJ9669629.1"/>
    <property type="molecule type" value="Genomic_DNA"/>
</dbReference>
<evidence type="ECO:0000256" key="2">
    <source>
        <dbReference type="SAM" id="Phobius"/>
    </source>
</evidence>
<organism evidence="3 4">
    <name type="scientific">Coniosporium apollinis</name>
    <dbReference type="NCBI Taxonomy" id="61459"/>
    <lineage>
        <taxon>Eukaryota</taxon>
        <taxon>Fungi</taxon>
        <taxon>Dikarya</taxon>
        <taxon>Ascomycota</taxon>
        <taxon>Pezizomycotina</taxon>
        <taxon>Dothideomycetes</taxon>
        <taxon>Dothideomycetes incertae sedis</taxon>
        <taxon>Coniosporium</taxon>
    </lineage>
</organism>
<keyword evidence="2" id="KW-0812">Transmembrane</keyword>
<feature type="region of interest" description="Disordered" evidence="1">
    <location>
        <begin position="1"/>
        <end position="31"/>
    </location>
</feature>
<evidence type="ECO:0000313" key="3">
    <source>
        <dbReference type="EMBL" id="KAJ9669629.1"/>
    </source>
</evidence>
<evidence type="ECO:0000256" key="1">
    <source>
        <dbReference type="SAM" id="MobiDB-lite"/>
    </source>
</evidence>
<feature type="transmembrane region" description="Helical" evidence="2">
    <location>
        <begin position="59"/>
        <end position="76"/>
    </location>
</feature>
<evidence type="ECO:0000313" key="4">
    <source>
        <dbReference type="Proteomes" id="UP001172684"/>
    </source>
</evidence>
<accession>A0ABQ9P4W0</accession>
<keyword evidence="2" id="KW-0472">Membrane</keyword>
<name>A0ABQ9P4W0_9PEZI</name>